<feature type="transmembrane region" description="Helical" evidence="6">
    <location>
        <begin position="124"/>
        <end position="143"/>
    </location>
</feature>
<evidence type="ECO:0000313" key="7">
    <source>
        <dbReference type="EMBL" id="VFJ13902.1"/>
    </source>
</evidence>
<keyword evidence="7" id="KW-0560">Oxidoreductase</keyword>
<evidence type="ECO:0000256" key="5">
    <source>
        <dbReference type="ARBA" id="ARBA00023136"/>
    </source>
</evidence>
<organism evidence="7 8">
    <name type="scientific">Candidatus Nitrosocosmicus franklandianus</name>
    <dbReference type="NCBI Taxonomy" id="1798806"/>
    <lineage>
        <taxon>Archaea</taxon>
        <taxon>Nitrososphaerota</taxon>
        <taxon>Nitrososphaeria</taxon>
        <taxon>Nitrososphaerales</taxon>
        <taxon>Nitrososphaeraceae</taxon>
        <taxon>Candidatus Nitrosocosmicus</taxon>
    </lineage>
</organism>
<dbReference type="PANTHER" id="PTHR38601:SF1">
    <property type="entry name" value="HYDROGENASE-4 COMPONENT E"/>
    <property type="match status" value="1"/>
</dbReference>
<keyword evidence="2" id="KW-1003">Cell membrane</keyword>
<comment type="subcellular location">
    <subcellularLocation>
        <location evidence="1">Cell membrane</location>
        <topology evidence="1">Multi-pass membrane protein</topology>
    </subcellularLocation>
</comment>
<reference evidence="7 8" key="1">
    <citation type="submission" date="2019-02" db="EMBL/GenBank/DDBJ databases">
        <authorList>
            <person name="Lehtovirta-Morley E L."/>
        </authorList>
    </citation>
    <scope>NUCLEOTIDE SEQUENCE [LARGE SCALE GENOMIC DNA]</scope>
    <source>
        <strain evidence="7">NFRAN1</strain>
    </source>
</reference>
<feature type="transmembrane region" description="Helical" evidence="6">
    <location>
        <begin position="150"/>
        <end position="169"/>
    </location>
</feature>
<sequence length="226" mass="25546">MAYNNILIFLSGTLLIATFILVIKREFSCWIQAYKYQTIILSLITGVIGYITNNWEIYLAAIITFSLKAVIVPRLLTKVTEKISYDFKNETKPYISIRMSLVASTIFVALSYFLTQQIQLSEDVIANSFVPISISLLLIGLLVMIGRKIALNQIVGLLILENGLFLFVLSLTHGISLIIEIGIFIDILVGIVISSILIHRIGYTFDNMNDIDQKRENLKYAEEEDD</sequence>
<protein>
    <submittedName>
        <fullName evidence="7">Hydrogenase-4 component E</fullName>
        <ecNumber evidence="7">1.-.-.-</ecNumber>
    </submittedName>
</protein>
<dbReference type="AlphaFoldDB" id="A0A484IAP3"/>
<dbReference type="KEGG" id="nfn:NFRAN_1580"/>
<feature type="transmembrane region" description="Helical" evidence="6">
    <location>
        <begin position="57"/>
        <end position="76"/>
    </location>
</feature>
<feature type="transmembrane region" description="Helical" evidence="6">
    <location>
        <begin position="97"/>
        <end position="118"/>
    </location>
</feature>
<name>A0A484IAP3_9ARCH</name>
<keyword evidence="8" id="KW-1185">Reference proteome</keyword>
<feature type="transmembrane region" description="Helical" evidence="6">
    <location>
        <begin position="6"/>
        <end position="22"/>
    </location>
</feature>
<keyword evidence="4 6" id="KW-1133">Transmembrane helix</keyword>
<proteinExistence type="predicted"/>
<evidence type="ECO:0000313" key="8">
    <source>
        <dbReference type="Proteomes" id="UP000294299"/>
    </source>
</evidence>
<dbReference type="Proteomes" id="UP000294299">
    <property type="component" value="Chromosome NFRAN"/>
</dbReference>
<evidence type="ECO:0000256" key="4">
    <source>
        <dbReference type="ARBA" id="ARBA00022989"/>
    </source>
</evidence>
<feature type="transmembrane region" description="Helical" evidence="6">
    <location>
        <begin position="34"/>
        <end position="51"/>
    </location>
</feature>
<dbReference type="PANTHER" id="PTHR38601">
    <property type="entry name" value="HYDROGENASE-4 COMPONENT E"/>
    <property type="match status" value="1"/>
</dbReference>
<dbReference type="OrthoDB" id="147319at2157"/>
<dbReference type="EMBL" id="LR216287">
    <property type="protein sequence ID" value="VFJ13902.1"/>
    <property type="molecule type" value="Genomic_DNA"/>
</dbReference>
<accession>A0A484IAP3</accession>
<feature type="transmembrane region" description="Helical" evidence="6">
    <location>
        <begin position="175"/>
        <end position="198"/>
    </location>
</feature>
<dbReference type="InterPro" id="IPR038730">
    <property type="entry name" value="HyfE-like"/>
</dbReference>
<keyword evidence="5 6" id="KW-0472">Membrane</keyword>
<evidence type="ECO:0000256" key="6">
    <source>
        <dbReference type="SAM" id="Phobius"/>
    </source>
</evidence>
<dbReference type="EC" id="1.-.-.-" evidence="7"/>
<gene>
    <name evidence="7" type="primary">hyfE</name>
    <name evidence="7" type="ORF">NFRAN_1580</name>
</gene>
<dbReference type="GO" id="GO:0005886">
    <property type="term" value="C:plasma membrane"/>
    <property type="evidence" value="ECO:0007669"/>
    <property type="project" value="UniProtKB-SubCell"/>
</dbReference>
<evidence type="ECO:0000256" key="1">
    <source>
        <dbReference type="ARBA" id="ARBA00004651"/>
    </source>
</evidence>
<evidence type="ECO:0000256" key="3">
    <source>
        <dbReference type="ARBA" id="ARBA00022692"/>
    </source>
</evidence>
<dbReference type="GeneID" id="39420923"/>
<keyword evidence="3 6" id="KW-0812">Transmembrane</keyword>
<dbReference type="RefSeq" id="WP_134483982.1">
    <property type="nucleotide sequence ID" value="NZ_LR216287.1"/>
</dbReference>
<dbReference type="GO" id="GO:0016491">
    <property type="term" value="F:oxidoreductase activity"/>
    <property type="evidence" value="ECO:0007669"/>
    <property type="project" value="UniProtKB-KW"/>
</dbReference>
<evidence type="ECO:0000256" key="2">
    <source>
        <dbReference type="ARBA" id="ARBA00022475"/>
    </source>
</evidence>